<dbReference type="eggNOG" id="ENOG5033FZ1">
    <property type="taxonomic scope" value="Bacteria"/>
</dbReference>
<dbReference type="KEGG" id="gca:Galf_1508"/>
<accession>D9SG80</accession>
<evidence type="ECO:0000313" key="2">
    <source>
        <dbReference type="Proteomes" id="UP000001235"/>
    </source>
</evidence>
<evidence type="ECO:0000313" key="1">
    <source>
        <dbReference type="EMBL" id="ADL55527.1"/>
    </source>
</evidence>
<dbReference type="RefSeq" id="WP_013293466.1">
    <property type="nucleotide sequence ID" value="NC_014394.1"/>
</dbReference>
<dbReference type="Proteomes" id="UP000001235">
    <property type="component" value="Chromosome"/>
</dbReference>
<proteinExistence type="predicted"/>
<organism evidence="1 2">
    <name type="scientific">Gallionella capsiferriformans (strain ES-2)</name>
    <name type="common">Gallionella ferruginea capsiferriformans (strain ES-2)</name>
    <dbReference type="NCBI Taxonomy" id="395494"/>
    <lineage>
        <taxon>Bacteria</taxon>
        <taxon>Pseudomonadati</taxon>
        <taxon>Pseudomonadota</taxon>
        <taxon>Betaproteobacteria</taxon>
        <taxon>Nitrosomonadales</taxon>
        <taxon>Gallionellaceae</taxon>
        <taxon>Gallionella</taxon>
    </lineage>
</organism>
<dbReference type="EMBL" id="CP002159">
    <property type="protein sequence ID" value="ADL55527.1"/>
    <property type="molecule type" value="Genomic_DNA"/>
</dbReference>
<reference evidence="1 2" key="1">
    <citation type="submission" date="2010-08" db="EMBL/GenBank/DDBJ databases">
        <title>Complete sequence of Gallionella capsiferriformans ES-2.</title>
        <authorList>
            <consortium name="US DOE Joint Genome Institute"/>
            <person name="Lucas S."/>
            <person name="Copeland A."/>
            <person name="Lapidus A."/>
            <person name="Cheng J.-F."/>
            <person name="Bruce D."/>
            <person name="Goodwin L."/>
            <person name="Pitluck S."/>
            <person name="Chertkov O."/>
            <person name="Davenport K.W."/>
            <person name="Detter J.C."/>
            <person name="Han C."/>
            <person name="Tapia R."/>
            <person name="Land M."/>
            <person name="Hauser L."/>
            <person name="Chang Y.-J."/>
            <person name="Jeffries C."/>
            <person name="Kyrpides N."/>
            <person name="Ivanova N."/>
            <person name="Mikhailova N."/>
            <person name="Shelobolina E.S."/>
            <person name="Picardal F."/>
            <person name="Roden E."/>
            <person name="Emerson D."/>
            <person name="Woyke T."/>
        </authorList>
    </citation>
    <scope>NUCLEOTIDE SEQUENCE [LARGE SCALE GENOMIC DNA]</scope>
    <source>
        <strain evidence="1 2">ES-2</strain>
    </source>
</reference>
<dbReference type="HOGENOM" id="CLU_1978306_0_0_4"/>
<gene>
    <name evidence="1" type="ordered locus">Galf_1508</name>
</gene>
<keyword evidence="2" id="KW-1185">Reference proteome</keyword>
<dbReference type="AlphaFoldDB" id="D9SG80"/>
<name>D9SG80_GALCS</name>
<evidence type="ECO:0008006" key="3">
    <source>
        <dbReference type="Google" id="ProtNLM"/>
    </source>
</evidence>
<protein>
    <recommendedName>
        <fullName evidence="3">HEPN domain-containing protein</fullName>
    </recommendedName>
</protein>
<sequence length="126" mass="14091">MEKYDSAAIRHFEDAQLLMAAGKIDNAGHLVGFAAECAIKHQILSLKPGQPNPHGHLPEFLIVARKHLGSRANYNGMFNILKADAFSGWHVNRRYYQTGNTTLTELDAWFDVAKRLFATAGLKVRQ</sequence>
<dbReference type="STRING" id="395494.Galf_1508"/>